<gene>
    <name evidence="10" type="ORF">A2786_00160</name>
</gene>
<evidence type="ECO:0000313" key="10">
    <source>
        <dbReference type="EMBL" id="OGY17960.1"/>
    </source>
</evidence>
<organism evidence="10 11">
    <name type="scientific">Candidatus Chisholmbacteria bacterium RIFCSPHIGHO2_01_FULL_52_32</name>
    <dbReference type="NCBI Taxonomy" id="1797591"/>
    <lineage>
        <taxon>Bacteria</taxon>
        <taxon>Candidatus Chisholmiibacteriota</taxon>
    </lineage>
</organism>
<keyword evidence="7 8" id="KW-0472">Membrane</keyword>
<keyword evidence="4" id="KW-0808">Transferase</keyword>
<dbReference type="InterPro" id="IPR038731">
    <property type="entry name" value="RgtA/B/C-like"/>
</dbReference>
<evidence type="ECO:0000256" key="3">
    <source>
        <dbReference type="ARBA" id="ARBA00022676"/>
    </source>
</evidence>
<evidence type="ECO:0000256" key="5">
    <source>
        <dbReference type="ARBA" id="ARBA00022692"/>
    </source>
</evidence>
<proteinExistence type="predicted"/>
<sequence>MRFKNNLTAAVFCIAVLAIVAFSWNDHIIFTDEVLFEEASYQMYKTGDFIAPRLEGKVWLEKPPLYFWVTAAIYRVFPQTPFTRRIPTLLAAIGTLFLTFRLSQTLFSRKVAYLSLIILTTTPLFLFFTKTANLDIPQTFLTTATLFLYLKSKTNPKWLLLAGATTGLGILTRSFLALFPILVVTIDQLISKKDRLPISYLLSTFTIAIGIALPWHLVVWNKYPSSFANDYLKFNLQSHVFSQTPGYPPLSIPRFLFNTLVGVAPLNLLALALFLPNPKRSRQAVSLPAIWVLATIIPLSLAATRHEWYAIQALPPLAILSATGLVNLKYLLKHHVPEKRWDMVNIIAFTVLITLPTTVFINLKKEVKSVVLLKEFIANTPPGTPLYNLDYLYVPQSTLYNSRETPVIFEEELTTLSTPIYLYLDSREESTKAKATLNRCCHQQVFSSERGALILHLIPKANE</sequence>
<feature type="transmembrane region" description="Helical" evidence="8">
    <location>
        <begin position="309"/>
        <end position="332"/>
    </location>
</feature>
<evidence type="ECO:0000313" key="11">
    <source>
        <dbReference type="Proteomes" id="UP000179233"/>
    </source>
</evidence>
<feature type="transmembrane region" description="Helical" evidence="8">
    <location>
        <begin position="158"/>
        <end position="186"/>
    </location>
</feature>
<reference evidence="10 11" key="1">
    <citation type="journal article" date="2016" name="Nat. Commun.">
        <title>Thousands of microbial genomes shed light on interconnected biogeochemical processes in an aquifer system.</title>
        <authorList>
            <person name="Anantharaman K."/>
            <person name="Brown C.T."/>
            <person name="Hug L.A."/>
            <person name="Sharon I."/>
            <person name="Castelle C.J."/>
            <person name="Probst A.J."/>
            <person name="Thomas B.C."/>
            <person name="Singh A."/>
            <person name="Wilkins M.J."/>
            <person name="Karaoz U."/>
            <person name="Brodie E.L."/>
            <person name="Williams K.H."/>
            <person name="Hubbard S.S."/>
            <person name="Banfield J.F."/>
        </authorList>
    </citation>
    <scope>NUCLEOTIDE SEQUENCE [LARGE SCALE GENOMIC DNA]</scope>
</reference>
<protein>
    <recommendedName>
        <fullName evidence="9">Glycosyltransferase RgtA/B/C/D-like domain-containing protein</fullName>
    </recommendedName>
</protein>
<dbReference type="GO" id="GO:0009103">
    <property type="term" value="P:lipopolysaccharide biosynthetic process"/>
    <property type="evidence" value="ECO:0007669"/>
    <property type="project" value="UniProtKB-ARBA"/>
</dbReference>
<feature type="transmembrane region" description="Helical" evidence="8">
    <location>
        <begin position="111"/>
        <end position="128"/>
    </location>
</feature>
<dbReference type="InterPro" id="IPR050297">
    <property type="entry name" value="LipidA_mod_glycosyltrf_83"/>
</dbReference>
<dbReference type="PANTHER" id="PTHR33908:SF11">
    <property type="entry name" value="MEMBRANE PROTEIN"/>
    <property type="match status" value="1"/>
</dbReference>
<dbReference type="EMBL" id="MHCJ01000004">
    <property type="protein sequence ID" value="OGY17960.1"/>
    <property type="molecule type" value="Genomic_DNA"/>
</dbReference>
<evidence type="ECO:0000256" key="6">
    <source>
        <dbReference type="ARBA" id="ARBA00022989"/>
    </source>
</evidence>
<dbReference type="Proteomes" id="UP000179233">
    <property type="component" value="Unassembled WGS sequence"/>
</dbReference>
<feature type="transmembrane region" description="Helical" evidence="8">
    <location>
        <begin position="344"/>
        <end position="363"/>
    </location>
</feature>
<feature type="transmembrane region" description="Helical" evidence="8">
    <location>
        <begin position="198"/>
        <end position="217"/>
    </location>
</feature>
<feature type="transmembrane region" description="Helical" evidence="8">
    <location>
        <begin position="284"/>
        <end position="303"/>
    </location>
</feature>
<keyword evidence="3" id="KW-0328">Glycosyltransferase</keyword>
<accession>A0A1G1VRG2</accession>
<evidence type="ECO:0000256" key="8">
    <source>
        <dbReference type="SAM" id="Phobius"/>
    </source>
</evidence>
<feature type="domain" description="Glycosyltransferase RgtA/B/C/D-like" evidence="9">
    <location>
        <begin position="62"/>
        <end position="209"/>
    </location>
</feature>
<dbReference type="AlphaFoldDB" id="A0A1G1VRG2"/>
<dbReference type="GO" id="GO:0016763">
    <property type="term" value="F:pentosyltransferase activity"/>
    <property type="evidence" value="ECO:0007669"/>
    <property type="project" value="TreeGrafter"/>
</dbReference>
<feature type="transmembrane region" description="Helical" evidence="8">
    <location>
        <begin position="86"/>
        <end position="104"/>
    </location>
</feature>
<evidence type="ECO:0000256" key="7">
    <source>
        <dbReference type="ARBA" id="ARBA00023136"/>
    </source>
</evidence>
<keyword evidence="2" id="KW-1003">Cell membrane</keyword>
<feature type="transmembrane region" description="Helical" evidence="8">
    <location>
        <begin position="255"/>
        <end position="275"/>
    </location>
</feature>
<evidence type="ECO:0000256" key="4">
    <source>
        <dbReference type="ARBA" id="ARBA00022679"/>
    </source>
</evidence>
<evidence type="ECO:0000256" key="2">
    <source>
        <dbReference type="ARBA" id="ARBA00022475"/>
    </source>
</evidence>
<keyword evidence="6 8" id="KW-1133">Transmembrane helix</keyword>
<dbReference type="PANTHER" id="PTHR33908">
    <property type="entry name" value="MANNOSYLTRANSFERASE YKCB-RELATED"/>
    <property type="match status" value="1"/>
</dbReference>
<evidence type="ECO:0000256" key="1">
    <source>
        <dbReference type="ARBA" id="ARBA00004651"/>
    </source>
</evidence>
<dbReference type="GO" id="GO:0005886">
    <property type="term" value="C:plasma membrane"/>
    <property type="evidence" value="ECO:0007669"/>
    <property type="project" value="UniProtKB-SubCell"/>
</dbReference>
<name>A0A1G1VRG2_9BACT</name>
<comment type="subcellular location">
    <subcellularLocation>
        <location evidence="1">Cell membrane</location>
        <topology evidence="1">Multi-pass membrane protein</topology>
    </subcellularLocation>
</comment>
<evidence type="ECO:0000259" key="9">
    <source>
        <dbReference type="Pfam" id="PF13231"/>
    </source>
</evidence>
<dbReference type="Pfam" id="PF13231">
    <property type="entry name" value="PMT_2"/>
    <property type="match status" value="1"/>
</dbReference>
<keyword evidence="5 8" id="KW-0812">Transmembrane</keyword>
<comment type="caution">
    <text evidence="10">The sequence shown here is derived from an EMBL/GenBank/DDBJ whole genome shotgun (WGS) entry which is preliminary data.</text>
</comment>